<dbReference type="Proteomes" id="UP001558613">
    <property type="component" value="Unassembled WGS sequence"/>
</dbReference>
<evidence type="ECO:0000313" key="1">
    <source>
        <dbReference type="EMBL" id="KAL1277589.1"/>
    </source>
</evidence>
<name>A0ABR3NKR3_9TELE</name>
<dbReference type="EMBL" id="JAYMGO010000003">
    <property type="protein sequence ID" value="KAL1277589.1"/>
    <property type="molecule type" value="Genomic_DNA"/>
</dbReference>
<proteinExistence type="predicted"/>
<protein>
    <submittedName>
        <fullName evidence="1">Uncharacterized protein</fullName>
    </submittedName>
</protein>
<organism evidence="1 2">
    <name type="scientific">Cirrhinus molitorella</name>
    <name type="common">mud carp</name>
    <dbReference type="NCBI Taxonomy" id="172907"/>
    <lineage>
        <taxon>Eukaryota</taxon>
        <taxon>Metazoa</taxon>
        <taxon>Chordata</taxon>
        <taxon>Craniata</taxon>
        <taxon>Vertebrata</taxon>
        <taxon>Euteleostomi</taxon>
        <taxon>Actinopterygii</taxon>
        <taxon>Neopterygii</taxon>
        <taxon>Teleostei</taxon>
        <taxon>Ostariophysi</taxon>
        <taxon>Cypriniformes</taxon>
        <taxon>Cyprinidae</taxon>
        <taxon>Labeoninae</taxon>
        <taxon>Labeonini</taxon>
        <taxon>Cirrhinus</taxon>
    </lineage>
</organism>
<sequence length="93" mass="10633">MQSEHFPHSTFQRQLVLHSQNVPFACGLRELPVRTFSEKQKRAVFTNRSQVLNNSTTKMTNTIDCASSIDNYELLSVCKPKGKKVKTLKEVHV</sequence>
<reference evidence="1 2" key="1">
    <citation type="submission" date="2023-09" db="EMBL/GenBank/DDBJ databases">
        <authorList>
            <person name="Wang M."/>
        </authorList>
    </citation>
    <scope>NUCLEOTIDE SEQUENCE [LARGE SCALE GENOMIC DNA]</scope>
    <source>
        <strain evidence="1">GT-2023</strain>
        <tissue evidence="1">Liver</tissue>
    </source>
</reference>
<keyword evidence="2" id="KW-1185">Reference proteome</keyword>
<gene>
    <name evidence="1" type="ORF">QQF64_024262</name>
</gene>
<accession>A0ABR3NKR3</accession>
<comment type="caution">
    <text evidence="1">The sequence shown here is derived from an EMBL/GenBank/DDBJ whole genome shotgun (WGS) entry which is preliminary data.</text>
</comment>
<evidence type="ECO:0000313" key="2">
    <source>
        <dbReference type="Proteomes" id="UP001558613"/>
    </source>
</evidence>